<dbReference type="InterPro" id="IPR029058">
    <property type="entry name" value="AB_hydrolase_fold"/>
</dbReference>
<evidence type="ECO:0000313" key="2">
    <source>
        <dbReference type="Proteomes" id="UP000309488"/>
    </source>
</evidence>
<accession>A0A4U1CED8</accession>
<dbReference type="PANTHER" id="PTHR32305:SF15">
    <property type="entry name" value="PROTEIN RHSA-RELATED"/>
    <property type="match status" value="1"/>
</dbReference>
<protein>
    <recommendedName>
        <fullName evidence="3">RHS repeat-associated core domain-containing protein</fullName>
    </recommendedName>
</protein>
<comment type="caution">
    <text evidence="1">The sequence shown here is derived from an EMBL/GenBank/DDBJ whole genome shotgun (WGS) entry which is preliminary data.</text>
</comment>
<dbReference type="NCBIfam" id="TIGR03696">
    <property type="entry name" value="Rhs_assc_core"/>
    <property type="match status" value="1"/>
</dbReference>
<dbReference type="Pfam" id="PF26363">
    <property type="entry name" value="Phospholipase-like"/>
    <property type="match status" value="1"/>
</dbReference>
<name>A0A4U1CED8_9SPHI</name>
<dbReference type="InterPro" id="IPR022385">
    <property type="entry name" value="Rhs_assc_core"/>
</dbReference>
<dbReference type="PANTHER" id="PTHR32305">
    <property type="match status" value="1"/>
</dbReference>
<keyword evidence="2" id="KW-1185">Reference proteome</keyword>
<dbReference type="Proteomes" id="UP000309488">
    <property type="component" value="Unassembled WGS sequence"/>
</dbReference>
<dbReference type="Gene3D" id="2.180.10.10">
    <property type="entry name" value="RHS repeat-associated core"/>
    <property type="match status" value="1"/>
</dbReference>
<dbReference type="InterPro" id="IPR050708">
    <property type="entry name" value="T6SS_VgrG/RHS"/>
</dbReference>
<evidence type="ECO:0008006" key="3">
    <source>
        <dbReference type="Google" id="ProtNLM"/>
    </source>
</evidence>
<sequence>MRHSATAGTNSYLYNGKELQDELGQYDYGARFYDPEIGRFNTIDPLSEVSRRFSPYSYALNNPIRFIDVDGMYAFEPTPEEAALMSKHVYGDKVALKGGWAQSNLSTGLNYTNEKTGFKSALYERTVDGKTEYTYATAGTEDFVGQDGATNVKQLVGLSGQHEQSTNNAKALSKQLGGAELTFTGHSLGGGLAEANAIATGDKGITFNAAGLSPFTKGFGKGNVDAYVMRTDPLTIVQDKMLILPNSGGTRHTLTPKSASGVYNGHSIDSVIESLSKPSLINMFLKSAKDYLTKPIPWEN</sequence>
<dbReference type="OrthoDB" id="1274715at2"/>
<evidence type="ECO:0000313" key="1">
    <source>
        <dbReference type="EMBL" id="TKC04488.1"/>
    </source>
</evidence>
<dbReference type="SUPFAM" id="SSF53474">
    <property type="entry name" value="alpha/beta-Hydrolases"/>
    <property type="match status" value="1"/>
</dbReference>
<organism evidence="1 2">
    <name type="scientific">Pedobacter polaris</name>
    <dbReference type="NCBI Taxonomy" id="2571273"/>
    <lineage>
        <taxon>Bacteria</taxon>
        <taxon>Pseudomonadati</taxon>
        <taxon>Bacteroidota</taxon>
        <taxon>Sphingobacteriia</taxon>
        <taxon>Sphingobacteriales</taxon>
        <taxon>Sphingobacteriaceae</taxon>
        <taxon>Pedobacter</taxon>
    </lineage>
</organism>
<proteinExistence type="predicted"/>
<dbReference type="EMBL" id="SWBR01000009">
    <property type="protein sequence ID" value="TKC04488.1"/>
    <property type="molecule type" value="Genomic_DNA"/>
</dbReference>
<dbReference type="AlphaFoldDB" id="A0A4U1CED8"/>
<reference evidence="1 2" key="1">
    <citation type="submission" date="2019-04" db="EMBL/GenBank/DDBJ databases">
        <title>Pedobacter sp. RP-3-22 sp. nov., isolated from Arctic soil.</title>
        <authorList>
            <person name="Dahal R.H."/>
            <person name="Kim D.-U."/>
        </authorList>
    </citation>
    <scope>NUCLEOTIDE SEQUENCE [LARGE SCALE GENOMIC DNA]</scope>
    <source>
        <strain evidence="1 2">RP-3-22</strain>
    </source>
</reference>
<dbReference type="Gene3D" id="3.40.50.1820">
    <property type="entry name" value="alpha/beta hydrolase"/>
    <property type="match status" value="1"/>
</dbReference>
<gene>
    <name evidence="1" type="ORF">FA048_19560</name>
</gene>